<evidence type="ECO:0000256" key="5">
    <source>
        <dbReference type="ARBA" id="ARBA00022989"/>
    </source>
</evidence>
<name>A0A4P6JIP0_KTERU</name>
<evidence type="ECO:0000259" key="8">
    <source>
        <dbReference type="PROSITE" id="PS51201"/>
    </source>
</evidence>
<dbReference type="Gene3D" id="1.20.1530.20">
    <property type="match status" value="1"/>
</dbReference>
<feature type="domain" description="RCK N-terminal" evidence="8">
    <location>
        <begin position="414"/>
        <end position="531"/>
    </location>
</feature>
<gene>
    <name evidence="9" type="ORF">EPA93_00300</name>
</gene>
<feature type="transmembrane region" description="Helical" evidence="7">
    <location>
        <begin position="190"/>
        <end position="208"/>
    </location>
</feature>
<dbReference type="SUPFAM" id="SSF51735">
    <property type="entry name" value="NAD(P)-binding Rossmann-fold domains"/>
    <property type="match status" value="1"/>
</dbReference>
<feature type="transmembrane region" description="Helical" evidence="7">
    <location>
        <begin position="115"/>
        <end position="136"/>
    </location>
</feature>
<keyword evidence="5 7" id="KW-1133">Transmembrane helix</keyword>
<reference evidence="9 10" key="1">
    <citation type="submission" date="2019-01" db="EMBL/GenBank/DDBJ databases">
        <title>Ktedonosporobacter rubrisoli SCAWS-G2.</title>
        <authorList>
            <person name="Huang Y."/>
            <person name="Yan B."/>
        </authorList>
    </citation>
    <scope>NUCLEOTIDE SEQUENCE [LARGE SCALE GENOMIC DNA]</scope>
    <source>
        <strain evidence="9 10">SCAWS-G2</strain>
    </source>
</reference>
<dbReference type="Pfam" id="PF02254">
    <property type="entry name" value="TrkA_N"/>
    <property type="match status" value="1"/>
</dbReference>
<evidence type="ECO:0000256" key="1">
    <source>
        <dbReference type="ARBA" id="ARBA00004141"/>
    </source>
</evidence>
<evidence type="ECO:0000256" key="6">
    <source>
        <dbReference type="ARBA" id="ARBA00023136"/>
    </source>
</evidence>
<feature type="transmembrane region" description="Helical" evidence="7">
    <location>
        <begin position="32"/>
        <end position="50"/>
    </location>
</feature>
<dbReference type="OrthoDB" id="9793589at2"/>
<keyword evidence="4 7" id="KW-0812">Transmembrane</keyword>
<evidence type="ECO:0000256" key="4">
    <source>
        <dbReference type="ARBA" id="ARBA00022692"/>
    </source>
</evidence>
<keyword evidence="6 7" id="KW-0472">Membrane</keyword>
<dbReference type="PROSITE" id="PS51201">
    <property type="entry name" value="RCK_N"/>
    <property type="match status" value="1"/>
</dbReference>
<feature type="transmembrane region" description="Helical" evidence="7">
    <location>
        <begin position="220"/>
        <end position="253"/>
    </location>
</feature>
<accession>A0A4P6JIP0</accession>
<dbReference type="InterPro" id="IPR003148">
    <property type="entry name" value="RCK_N"/>
</dbReference>
<sequence length="608" mass="65405">MHEYPILINITLSVAAALVGGYLARLLKLPTMVGYLLAGIVISPFTPGFIGDLTTIQQLAELGVIFLLFGVGLHFSLRDLWAVRAIAIPGTLIQLGIITAFGVLLTRFWGWSLPAGILLGVAVAIASTVVMIRNLMDQGLLNTTAGQIAMGWLVLEDLITVLILVLLPTLTANAGEPVWQSAGLALLKTGAFAALMLIAGTRIVPWFLTRMAYLRSRELFIVAIVVITVGIALAASALFGVSLALGAFMAGVVVSESALSHQVEVEVLPFRETFGVLFFVSVGMLVNPLYLLSHAGEVLALVALIIGGKFLITLLLGLIFPQSAGTMLIVAAGRAQIGEFSFILGQTGVALGLLTQEQYSLILAGAIISITINPFVFRALPWIETRLRAFPALWSLLDRQQPLSLQTQLAETLHEHVVVVGYGRVGHHIVQVLSHLEVPRLVIDLDVSRIIELDGQGVPTLYGDAAESEILTHAHVERAQAVVVTVPDEASAFIIVAKVRKLAPQVTIIVRAATQDGVHRLFELGANEVIHPELEGGLNIVRQTLTHLGYAENETQQYISAVRHDHYDLTASTLAEQYTLAQLHKKSCTLVAEARDEGVPEAKTEDLV</sequence>
<evidence type="ECO:0000256" key="3">
    <source>
        <dbReference type="ARBA" id="ARBA00022448"/>
    </source>
</evidence>
<comment type="subcellular location">
    <subcellularLocation>
        <location evidence="1">Membrane</location>
        <topology evidence="1">Multi-pass membrane protein</topology>
    </subcellularLocation>
</comment>
<dbReference type="KEGG" id="kbs:EPA93_00300"/>
<dbReference type="InterPro" id="IPR006153">
    <property type="entry name" value="Cation/H_exchanger_TM"/>
</dbReference>
<dbReference type="PANTHER" id="PTHR42751">
    <property type="entry name" value="SODIUM/HYDROGEN EXCHANGER FAMILY/TRKA DOMAIN PROTEIN"/>
    <property type="match status" value="1"/>
</dbReference>
<dbReference type="AlphaFoldDB" id="A0A4P6JIP0"/>
<dbReference type="PANTHER" id="PTHR42751:SF1">
    <property type="entry name" value="CATION_PROTON ANTIPORTER YBAL-RELATED"/>
    <property type="match status" value="1"/>
</dbReference>
<dbReference type="GO" id="GO:0016020">
    <property type="term" value="C:membrane"/>
    <property type="evidence" value="ECO:0007669"/>
    <property type="project" value="UniProtKB-SubCell"/>
</dbReference>
<dbReference type="GO" id="GO:0015297">
    <property type="term" value="F:antiporter activity"/>
    <property type="evidence" value="ECO:0007669"/>
    <property type="project" value="InterPro"/>
</dbReference>
<feature type="transmembrane region" description="Helical" evidence="7">
    <location>
        <begin position="359"/>
        <end position="380"/>
    </location>
</feature>
<dbReference type="Gene3D" id="3.40.50.720">
    <property type="entry name" value="NAD(P)-binding Rossmann-like Domain"/>
    <property type="match status" value="1"/>
</dbReference>
<dbReference type="EMBL" id="CP035758">
    <property type="protein sequence ID" value="QBD74516.1"/>
    <property type="molecule type" value="Genomic_DNA"/>
</dbReference>
<dbReference type="Proteomes" id="UP000290365">
    <property type="component" value="Chromosome"/>
</dbReference>
<dbReference type="RefSeq" id="WP_129885115.1">
    <property type="nucleotide sequence ID" value="NZ_CP035758.1"/>
</dbReference>
<dbReference type="GO" id="GO:1902600">
    <property type="term" value="P:proton transmembrane transport"/>
    <property type="evidence" value="ECO:0007669"/>
    <property type="project" value="InterPro"/>
</dbReference>
<dbReference type="InterPro" id="IPR038770">
    <property type="entry name" value="Na+/solute_symporter_sf"/>
</dbReference>
<feature type="transmembrane region" description="Helical" evidence="7">
    <location>
        <begin position="148"/>
        <end position="170"/>
    </location>
</feature>
<dbReference type="GO" id="GO:0006813">
    <property type="term" value="P:potassium ion transport"/>
    <property type="evidence" value="ECO:0007669"/>
    <property type="project" value="InterPro"/>
</dbReference>
<evidence type="ECO:0000256" key="2">
    <source>
        <dbReference type="ARBA" id="ARBA00005551"/>
    </source>
</evidence>
<keyword evidence="10" id="KW-1185">Reference proteome</keyword>
<feature type="transmembrane region" description="Helical" evidence="7">
    <location>
        <begin position="299"/>
        <end position="320"/>
    </location>
</feature>
<organism evidence="9 10">
    <name type="scientific">Ktedonosporobacter rubrisoli</name>
    <dbReference type="NCBI Taxonomy" id="2509675"/>
    <lineage>
        <taxon>Bacteria</taxon>
        <taxon>Bacillati</taxon>
        <taxon>Chloroflexota</taxon>
        <taxon>Ktedonobacteria</taxon>
        <taxon>Ktedonobacterales</taxon>
        <taxon>Ktedonosporobacteraceae</taxon>
        <taxon>Ktedonosporobacter</taxon>
    </lineage>
</organism>
<evidence type="ECO:0000313" key="9">
    <source>
        <dbReference type="EMBL" id="QBD74516.1"/>
    </source>
</evidence>
<evidence type="ECO:0000256" key="7">
    <source>
        <dbReference type="SAM" id="Phobius"/>
    </source>
</evidence>
<dbReference type="InterPro" id="IPR036291">
    <property type="entry name" value="NAD(P)-bd_dom_sf"/>
</dbReference>
<evidence type="ECO:0000313" key="10">
    <source>
        <dbReference type="Proteomes" id="UP000290365"/>
    </source>
</evidence>
<feature type="transmembrane region" description="Helical" evidence="7">
    <location>
        <begin position="56"/>
        <end position="75"/>
    </location>
</feature>
<proteinExistence type="inferred from homology"/>
<protein>
    <submittedName>
        <fullName evidence="9">Sodium:proton exchanger</fullName>
    </submittedName>
</protein>
<feature type="transmembrane region" description="Helical" evidence="7">
    <location>
        <begin position="87"/>
        <end position="109"/>
    </location>
</feature>
<feature type="transmembrane region" description="Helical" evidence="7">
    <location>
        <begin position="6"/>
        <end position="25"/>
    </location>
</feature>
<keyword evidence="3" id="KW-0813">Transport</keyword>
<feature type="transmembrane region" description="Helical" evidence="7">
    <location>
        <begin position="273"/>
        <end position="292"/>
    </location>
</feature>
<dbReference type="Pfam" id="PF00999">
    <property type="entry name" value="Na_H_Exchanger"/>
    <property type="match status" value="1"/>
</dbReference>
<comment type="similarity">
    <text evidence="2">Belongs to the monovalent cation:proton antiporter 2 (CPA2) transporter (TC 2.A.37) family.</text>
</comment>